<keyword evidence="2" id="KW-1185">Reference proteome</keyword>
<accession>A0A5C4S632</accession>
<reference evidence="1 2" key="1">
    <citation type="submission" date="2019-05" db="EMBL/GenBank/DDBJ databases">
        <title>Draft Whole-Genome sequence of the green sulfur bacterium Prosthecochloris vibrioformis DSM 260.</title>
        <authorList>
            <person name="Meyer T.E."/>
            <person name="Kyndt J.A."/>
        </authorList>
    </citation>
    <scope>NUCLEOTIDE SEQUENCE [LARGE SCALE GENOMIC DNA]</scope>
    <source>
        <strain evidence="1 2">DSM 260</strain>
    </source>
</reference>
<proteinExistence type="predicted"/>
<protein>
    <submittedName>
        <fullName evidence="1">DUF1207 domain-containing protein</fullName>
    </submittedName>
</protein>
<name>A0A5C4S632_PROVB</name>
<dbReference type="EMBL" id="VDCI01000001">
    <property type="protein sequence ID" value="TNJ38171.1"/>
    <property type="molecule type" value="Genomic_DNA"/>
</dbReference>
<dbReference type="AlphaFoldDB" id="A0A5C4S632"/>
<comment type="caution">
    <text evidence="1">The sequence shown here is derived from an EMBL/GenBank/DDBJ whole genome shotgun (WGS) entry which is preliminary data.</text>
</comment>
<evidence type="ECO:0000313" key="2">
    <source>
        <dbReference type="Proteomes" id="UP000309544"/>
    </source>
</evidence>
<dbReference type="Proteomes" id="UP000309544">
    <property type="component" value="Unassembled WGS sequence"/>
</dbReference>
<sequence length="271" mass="30690">MMATPSAASAKPTLDTMFSPLLADPLEPRIAVMPWLDKDYLQLDIGSSADLYQNEEGNFAFGIDFATYSLLQRSSNFKFPVDTIDYLFGVNFSWQKELEQCQLPFDTLSARVRLSHISAHFEDGHYDEDAGAWIGADTHPLGIPFTYSREFLNMVVALSSDDLRAYLGYQFLWHTIPDNINRHSFQAGLEVNTPGNTYLAADFKLLPVWDVTKKETDTFRGTWNLQAGWKLDAIGVEHVRIACNHFTGMSRHGMYFFDDESYTTLGVIVDL</sequence>
<gene>
    <name evidence="1" type="ORF">FGF68_02535</name>
</gene>
<organism evidence="1 2">
    <name type="scientific">Prosthecochloris vibrioformis</name>
    <name type="common">Chlorobium vibrioforme</name>
    <dbReference type="NCBI Taxonomy" id="1098"/>
    <lineage>
        <taxon>Bacteria</taxon>
        <taxon>Pseudomonadati</taxon>
        <taxon>Chlorobiota</taxon>
        <taxon>Chlorobiia</taxon>
        <taxon>Chlorobiales</taxon>
        <taxon>Chlorobiaceae</taxon>
        <taxon>Prosthecochloris</taxon>
    </lineage>
</organism>
<evidence type="ECO:0000313" key="1">
    <source>
        <dbReference type="EMBL" id="TNJ38171.1"/>
    </source>
</evidence>